<dbReference type="PANTHER" id="PTHR11566">
    <property type="entry name" value="DYNAMIN"/>
    <property type="match status" value="1"/>
</dbReference>
<dbReference type="SMART" id="SM00053">
    <property type="entry name" value="DYNc"/>
    <property type="match status" value="1"/>
</dbReference>
<dbReference type="PROSITE" id="PS51388">
    <property type="entry name" value="GED"/>
    <property type="match status" value="1"/>
</dbReference>
<dbReference type="InterPro" id="IPR027417">
    <property type="entry name" value="P-loop_NTPase"/>
</dbReference>
<dbReference type="GO" id="GO:0005525">
    <property type="term" value="F:GTP binding"/>
    <property type="evidence" value="ECO:0007669"/>
    <property type="project" value="InterPro"/>
</dbReference>
<dbReference type="InterPro" id="IPR022812">
    <property type="entry name" value="Dynamin"/>
</dbReference>
<dbReference type="AlphaFoldDB" id="A0A9P4I2V5"/>
<dbReference type="EMBL" id="ML978711">
    <property type="protein sequence ID" value="KAF2092003.1"/>
    <property type="molecule type" value="Genomic_DNA"/>
</dbReference>
<feature type="region of interest" description="Disordered" evidence="3">
    <location>
        <begin position="1"/>
        <end position="63"/>
    </location>
</feature>
<comment type="caution">
    <text evidence="5">The sequence shown here is derived from an EMBL/GenBank/DDBJ whole genome shotgun (WGS) entry which is preliminary data.</text>
</comment>
<dbReference type="InterPro" id="IPR020850">
    <property type="entry name" value="GED_dom"/>
</dbReference>
<evidence type="ECO:0000256" key="2">
    <source>
        <dbReference type="ARBA" id="ARBA00023134"/>
    </source>
</evidence>
<name>A0A9P4I2V5_9PEZI</name>
<evidence type="ECO:0000313" key="5">
    <source>
        <dbReference type="EMBL" id="KAF2092003.1"/>
    </source>
</evidence>
<dbReference type="GO" id="GO:0008017">
    <property type="term" value="F:microtubule binding"/>
    <property type="evidence" value="ECO:0007669"/>
    <property type="project" value="TreeGrafter"/>
</dbReference>
<proteinExistence type="predicted"/>
<accession>A0A9P4I2V5</accession>
<dbReference type="OrthoDB" id="5061070at2759"/>
<dbReference type="GO" id="GO:0005886">
    <property type="term" value="C:plasma membrane"/>
    <property type="evidence" value="ECO:0007669"/>
    <property type="project" value="TreeGrafter"/>
</dbReference>
<evidence type="ECO:0000259" key="4">
    <source>
        <dbReference type="PROSITE" id="PS51388"/>
    </source>
</evidence>
<dbReference type="GO" id="GO:0003924">
    <property type="term" value="F:GTPase activity"/>
    <property type="evidence" value="ECO:0007669"/>
    <property type="project" value="InterPro"/>
</dbReference>
<dbReference type="InterPro" id="IPR001401">
    <property type="entry name" value="Dynamin_GTPase"/>
</dbReference>
<feature type="compositionally biased region" description="Basic and acidic residues" evidence="3">
    <location>
        <begin position="1"/>
        <end position="16"/>
    </location>
</feature>
<feature type="domain" description="GED" evidence="4">
    <location>
        <begin position="757"/>
        <end position="853"/>
    </location>
</feature>
<keyword evidence="2" id="KW-0342">GTP-binding</keyword>
<gene>
    <name evidence="5" type="ORF">K490DRAFT_53161</name>
</gene>
<reference evidence="5" key="1">
    <citation type="journal article" date="2020" name="Stud. Mycol.">
        <title>101 Dothideomycetes genomes: a test case for predicting lifestyles and emergence of pathogens.</title>
        <authorList>
            <person name="Haridas S."/>
            <person name="Albert R."/>
            <person name="Binder M."/>
            <person name="Bloem J."/>
            <person name="Labutti K."/>
            <person name="Salamov A."/>
            <person name="Andreopoulos B."/>
            <person name="Baker S."/>
            <person name="Barry K."/>
            <person name="Bills G."/>
            <person name="Bluhm B."/>
            <person name="Cannon C."/>
            <person name="Castanera R."/>
            <person name="Culley D."/>
            <person name="Daum C."/>
            <person name="Ezra D."/>
            <person name="Gonzalez J."/>
            <person name="Henrissat B."/>
            <person name="Kuo A."/>
            <person name="Liang C."/>
            <person name="Lipzen A."/>
            <person name="Lutzoni F."/>
            <person name="Magnuson J."/>
            <person name="Mondo S."/>
            <person name="Nolan M."/>
            <person name="Ohm R."/>
            <person name="Pangilinan J."/>
            <person name="Park H.-J."/>
            <person name="Ramirez L."/>
            <person name="Alfaro M."/>
            <person name="Sun H."/>
            <person name="Tritt A."/>
            <person name="Yoshinaga Y."/>
            <person name="Zwiers L.-H."/>
            <person name="Turgeon B."/>
            <person name="Goodwin S."/>
            <person name="Spatafora J."/>
            <person name="Crous P."/>
            <person name="Grigoriev I."/>
        </authorList>
    </citation>
    <scope>NUCLEOTIDE SEQUENCE</scope>
    <source>
        <strain evidence="5">CBS 121410</strain>
    </source>
</reference>
<keyword evidence="1" id="KW-0547">Nucleotide-binding</keyword>
<feature type="compositionally biased region" description="Polar residues" evidence="3">
    <location>
        <begin position="18"/>
        <end position="50"/>
    </location>
</feature>
<keyword evidence="6" id="KW-1185">Reference proteome</keyword>
<dbReference type="InterPro" id="IPR045063">
    <property type="entry name" value="Dynamin_N"/>
</dbReference>
<dbReference type="Gene3D" id="3.40.50.300">
    <property type="entry name" value="P-loop containing nucleotide triphosphate hydrolases"/>
    <property type="match status" value="1"/>
</dbReference>
<dbReference type="Gene3D" id="1.20.120.1240">
    <property type="entry name" value="Dynamin, middle domain"/>
    <property type="match status" value="1"/>
</dbReference>
<feature type="region of interest" description="Disordered" evidence="3">
    <location>
        <begin position="868"/>
        <end position="890"/>
    </location>
</feature>
<dbReference type="SUPFAM" id="SSF52540">
    <property type="entry name" value="P-loop containing nucleoside triphosphate hydrolases"/>
    <property type="match status" value="1"/>
</dbReference>
<evidence type="ECO:0000256" key="3">
    <source>
        <dbReference type="SAM" id="MobiDB-lite"/>
    </source>
</evidence>
<feature type="region of interest" description="Disordered" evidence="3">
    <location>
        <begin position="524"/>
        <end position="577"/>
    </location>
</feature>
<dbReference type="GO" id="GO:0031623">
    <property type="term" value="P:receptor internalization"/>
    <property type="evidence" value="ECO:0007669"/>
    <property type="project" value="TreeGrafter"/>
</dbReference>
<dbReference type="GO" id="GO:0005874">
    <property type="term" value="C:microtubule"/>
    <property type="evidence" value="ECO:0007669"/>
    <property type="project" value="TreeGrafter"/>
</dbReference>
<feature type="compositionally biased region" description="Acidic residues" evidence="3">
    <location>
        <begin position="881"/>
        <end position="890"/>
    </location>
</feature>
<dbReference type="PRINTS" id="PR00195">
    <property type="entry name" value="DYNAMIN"/>
</dbReference>
<dbReference type="Pfam" id="PF00350">
    <property type="entry name" value="Dynamin_N"/>
    <property type="match status" value="1"/>
</dbReference>
<organism evidence="5 6">
    <name type="scientific">Saccharata proteae CBS 121410</name>
    <dbReference type="NCBI Taxonomy" id="1314787"/>
    <lineage>
        <taxon>Eukaryota</taxon>
        <taxon>Fungi</taxon>
        <taxon>Dikarya</taxon>
        <taxon>Ascomycota</taxon>
        <taxon>Pezizomycotina</taxon>
        <taxon>Dothideomycetes</taxon>
        <taxon>Dothideomycetes incertae sedis</taxon>
        <taxon>Botryosphaeriales</taxon>
        <taxon>Saccharataceae</taxon>
        <taxon>Saccharata</taxon>
    </lineage>
</organism>
<sequence length="890" mass="99979">MVMKRSESEQPDELRSQHPGSPSRQLRATSHLTLTDSRSATETPVINSHDGTTDDSTMEDLDNEGVHRLGHGVKELVVAINQLQQLGIEDVSGPTPKVAVIGDQSAGKSSVIEAISGIQVPRSDGCCTRCPLQITLTTDDEPGSNWHCKVSLLKNYVYSNSEAASGGMASHPFWPWCEFQPSRIDFASTSDKSEIREIISQAQMLTVNPQLGPLTYNAPQLQGLRPQVAFSPNVVHIEITGPELPTLSFYDLPGVFTQTERAEDAFYVEFVERLLYKYIAEDIHDGQVVMKNSTLVLLAVSMEVDRATCSAAKLVSKWGAEDRCVGVMTKPDRRPDGDSAKVWEKMLRGDIYRLGHGYYVTKNPSQAELNQGVGHDAARQLERQYFEHSTPWSTQLASFQERFGVENLQAALSQELARMALNSFPLIHERVQLRLERIDEELSQMPEPPVANAIHTVLDRLSVLTATISKRMDGEFAHNDFRLNFKQVRCRFKETIAAQRPKIIPSTNHDVVSAQRLLRSLSIHNTPTKRDAPITIDSSDEESVPMQPTPTKRRKAEKTEPGVPETPKRRRNVPKSRTAMDLDDIRKALDSLSTSDYAGEIEPKALNQLRKETLAQWDIPMSAFLDELEKALKEAIKITVDEALYAWKSSALYTQTLDIVDKYLGMQMHELRHTYAPRMLYLERLKPMTEATALLEGFVKNELDVLQNARYEARANVFFDQMANSGGKRVEPEERKKKILNDVQLKRDLGPDPYAREIEAMSRIRGYYSVASMRFVDNLCQAAQGDVLEKLKTGLHDELLTVLGLAENNAHANCVQLLAEDWQRELRRVELRDKRSKLCEAMTCLHELDAKYKTATASSASTLTRTSYRNVTPCQPSAESVPEDDAMDEA</sequence>
<dbReference type="Proteomes" id="UP000799776">
    <property type="component" value="Unassembled WGS sequence"/>
</dbReference>
<dbReference type="CDD" id="cd08771">
    <property type="entry name" value="DLP_1"/>
    <property type="match status" value="1"/>
</dbReference>
<dbReference type="InterPro" id="IPR000375">
    <property type="entry name" value="Dynamin_stalk"/>
</dbReference>
<dbReference type="PANTHER" id="PTHR11566:SF131">
    <property type="entry name" value="GTPASE, PUTATIVE (AFU_ORTHOLOGUE AFUA_6G07630)-RELATED"/>
    <property type="match status" value="1"/>
</dbReference>
<dbReference type="Pfam" id="PF01031">
    <property type="entry name" value="Dynamin_M"/>
    <property type="match status" value="1"/>
</dbReference>
<dbReference type="GO" id="GO:0005737">
    <property type="term" value="C:cytoplasm"/>
    <property type="evidence" value="ECO:0007669"/>
    <property type="project" value="TreeGrafter"/>
</dbReference>
<evidence type="ECO:0000256" key="1">
    <source>
        <dbReference type="ARBA" id="ARBA00022741"/>
    </source>
</evidence>
<evidence type="ECO:0000313" key="6">
    <source>
        <dbReference type="Proteomes" id="UP000799776"/>
    </source>
</evidence>
<protein>
    <recommendedName>
        <fullName evidence="4">GED domain-containing protein</fullName>
    </recommendedName>
</protein>